<sequence length="284" mass="32599">MRSDFVAFILTHGRADSVITDKTLRKCGYTGPIVYVIDNEDKAAADYYAKYKNVVMFDKPKIAKTFDEADNFDDRRAIVYARNACFQIARKLGYKYFIELDDDYDVFSFTYGRDGIVKQRAIKQLDVVFEAMLRFYESIPALTLAMAQRGDFVGGKENDILKGEKMKRKAMNSFICSVDRPFQFVGRINEDVNTYTTLGSRGCLLLQVPQVALNQKQTQKNKGGMTDIYMSQGTYVKSFYTVMMMPSSVKVGVMGHSEETKRLHHVINWNNTVPKILDERFKKK</sequence>
<evidence type="ECO:0000313" key="3">
    <source>
        <dbReference type="Proteomes" id="UP000285283"/>
    </source>
</evidence>
<evidence type="ECO:0000259" key="1">
    <source>
        <dbReference type="Pfam" id="PF20691"/>
    </source>
</evidence>
<dbReference type="InterPro" id="IPR049100">
    <property type="entry name" value="TAGT"/>
</dbReference>
<organism evidence="2 3">
    <name type="scientific">Bacteroides uniformis</name>
    <dbReference type="NCBI Taxonomy" id="820"/>
    <lineage>
        <taxon>Bacteria</taxon>
        <taxon>Pseudomonadati</taxon>
        <taxon>Bacteroidota</taxon>
        <taxon>Bacteroidia</taxon>
        <taxon>Bacteroidales</taxon>
        <taxon>Bacteroidaceae</taxon>
        <taxon>Bacteroides</taxon>
    </lineage>
</organism>
<feature type="domain" description="TET-Associated Glycosyltransferase" evidence="1">
    <location>
        <begin position="8"/>
        <end position="224"/>
    </location>
</feature>
<proteinExistence type="predicted"/>
<dbReference type="Proteomes" id="UP000285283">
    <property type="component" value="Unassembled WGS sequence"/>
</dbReference>
<gene>
    <name evidence="2" type="ORF">DWX87_18010</name>
</gene>
<comment type="caution">
    <text evidence="2">The sequence shown here is derived from an EMBL/GenBank/DDBJ whole genome shotgun (WGS) entry which is preliminary data.</text>
</comment>
<reference evidence="2 3" key="1">
    <citation type="submission" date="2018-08" db="EMBL/GenBank/DDBJ databases">
        <title>A genome reference for cultivated species of the human gut microbiota.</title>
        <authorList>
            <person name="Zou Y."/>
            <person name="Xue W."/>
            <person name="Luo G."/>
        </authorList>
    </citation>
    <scope>NUCLEOTIDE SEQUENCE [LARGE SCALE GENOMIC DNA]</scope>
    <source>
        <strain evidence="2 3">AF21-53</strain>
    </source>
</reference>
<evidence type="ECO:0000313" key="2">
    <source>
        <dbReference type="EMBL" id="RGS51291.1"/>
    </source>
</evidence>
<dbReference type="RefSeq" id="WP_117879126.1">
    <property type="nucleotide sequence ID" value="NZ_QRVP01000023.1"/>
</dbReference>
<dbReference type="Pfam" id="PF20691">
    <property type="entry name" value="TAGT"/>
    <property type="match status" value="1"/>
</dbReference>
<dbReference type="AlphaFoldDB" id="A0A412JG31"/>
<accession>A0A412JG31</accession>
<dbReference type="EMBL" id="QRVP01000023">
    <property type="protein sequence ID" value="RGS51291.1"/>
    <property type="molecule type" value="Genomic_DNA"/>
</dbReference>
<name>A0A412JG31_BACUN</name>
<protein>
    <recommendedName>
        <fullName evidence="1">TET-Associated Glycosyltransferase domain-containing protein</fullName>
    </recommendedName>
</protein>